<accession>A0A017T5R2</accession>
<dbReference type="GO" id="GO:0003755">
    <property type="term" value="F:peptidyl-prolyl cis-trans isomerase activity"/>
    <property type="evidence" value="ECO:0007669"/>
    <property type="project" value="UniProtKB-KW"/>
</dbReference>
<comment type="caution">
    <text evidence="4">The sequence shown here is derived from an EMBL/GenBank/DDBJ whole genome shotgun (WGS) entry which is preliminary data.</text>
</comment>
<proteinExistence type="predicted"/>
<evidence type="ECO:0000313" key="4">
    <source>
        <dbReference type="EMBL" id="EYF03926.1"/>
    </source>
</evidence>
<dbReference type="Pfam" id="PF13145">
    <property type="entry name" value="Rotamase_2"/>
    <property type="match status" value="1"/>
</dbReference>
<organism evidence="4 5">
    <name type="scientific">Chondromyces apiculatus DSM 436</name>
    <dbReference type="NCBI Taxonomy" id="1192034"/>
    <lineage>
        <taxon>Bacteria</taxon>
        <taxon>Pseudomonadati</taxon>
        <taxon>Myxococcota</taxon>
        <taxon>Polyangia</taxon>
        <taxon>Polyangiales</taxon>
        <taxon>Polyangiaceae</taxon>
        <taxon>Chondromyces</taxon>
    </lineage>
</organism>
<dbReference type="AlphaFoldDB" id="A0A017T5R2"/>
<keyword evidence="5" id="KW-1185">Reference proteome</keyword>
<name>A0A017T5R2_9BACT</name>
<dbReference type="Proteomes" id="UP000019678">
    <property type="component" value="Unassembled WGS sequence"/>
</dbReference>
<feature type="domain" description="PpiC" evidence="3">
    <location>
        <begin position="95"/>
        <end position="194"/>
    </location>
</feature>
<dbReference type="InterPro" id="IPR046357">
    <property type="entry name" value="PPIase_dom_sf"/>
</dbReference>
<reference evidence="4 5" key="1">
    <citation type="submission" date="2013-05" db="EMBL/GenBank/DDBJ databases">
        <title>Genome assembly of Chondromyces apiculatus DSM 436.</title>
        <authorList>
            <person name="Sharma G."/>
            <person name="Khatri I."/>
            <person name="Kaur C."/>
            <person name="Mayilraj S."/>
            <person name="Subramanian S."/>
        </authorList>
    </citation>
    <scope>NUCLEOTIDE SEQUENCE [LARGE SCALE GENOMIC DNA]</scope>
    <source>
        <strain evidence="4 5">DSM 436</strain>
    </source>
</reference>
<feature type="region of interest" description="Disordered" evidence="2">
    <location>
        <begin position="42"/>
        <end position="80"/>
    </location>
</feature>
<keyword evidence="1" id="KW-0697">Rotamase</keyword>
<keyword evidence="1" id="KW-0413">Isomerase</keyword>
<evidence type="ECO:0000256" key="1">
    <source>
        <dbReference type="PROSITE-ProRule" id="PRU00278"/>
    </source>
</evidence>
<dbReference type="RefSeq" id="WP_044245027.1">
    <property type="nucleotide sequence ID" value="NZ_ASRX01000040.1"/>
</dbReference>
<gene>
    <name evidence="4" type="ORF">CAP_5027</name>
</gene>
<evidence type="ECO:0000313" key="5">
    <source>
        <dbReference type="Proteomes" id="UP000019678"/>
    </source>
</evidence>
<protein>
    <recommendedName>
        <fullName evidence="3">PpiC domain-containing protein</fullName>
    </recommendedName>
</protein>
<dbReference type="SUPFAM" id="SSF54534">
    <property type="entry name" value="FKBP-like"/>
    <property type="match status" value="1"/>
</dbReference>
<dbReference type="PROSITE" id="PS50198">
    <property type="entry name" value="PPIC_PPIASE_2"/>
    <property type="match status" value="1"/>
</dbReference>
<dbReference type="EMBL" id="ASRX01000040">
    <property type="protein sequence ID" value="EYF03926.1"/>
    <property type="molecule type" value="Genomic_DNA"/>
</dbReference>
<dbReference type="Gene3D" id="3.10.50.40">
    <property type="match status" value="1"/>
</dbReference>
<dbReference type="InterPro" id="IPR000297">
    <property type="entry name" value="PPIase_PpiC"/>
</dbReference>
<evidence type="ECO:0000256" key="2">
    <source>
        <dbReference type="SAM" id="MobiDB-lite"/>
    </source>
</evidence>
<sequence>MVLLFALVLAGAVGALVYGSRSYEVRDGSGPADAGADAVAIEDGGPIEDAGDAGAGGGPSEPEPGNPTGGGSGRSDAGVVLLSGEVPPPLAAEAPKRVRFGVILVQYRGSQGAAPSSRSREAALELARQIATEAAQDFKAALAKGDKGSTEDLGWMPRGVLEPAPEFVLFSLPKGGVGGPVDTPRGYWIVRRID</sequence>
<evidence type="ECO:0000259" key="3">
    <source>
        <dbReference type="PROSITE" id="PS50198"/>
    </source>
</evidence>
<dbReference type="OrthoDB" id="5520814at2"/>
<dbReference type="STRING" id="1192034.CAP_5027"/>